<accession>A0A5C1ADG8</accession>
<organism evidence="1 2">
    <name type="scientific">Limnoglobus roseus</name>
    <dbReference type="NCBI Taxonomy" id="2598579"/>
    <lineage>
        <taxon>Bacteria</taxon>
        <taxon>Pseudomonadati</taxon>
        <taxon>Planctomycetota</taxon>
        <taxon>Planctomycetia</taxon>
        <taxon>Gemmatales</taxon>
        <taxon>Gemmataceae</taxon>
        <taxon>Limnoglobus</taxon>
    </lineage>
</organism>
<gene>
    <name evidence="1" type="ORF">PX52LOC_02748</name>
</gene>
<dbReference type="InterPro" id="IPR032675">
    <property type="entry name" value="LRR_dom_sf"/>
</dbReference>
<name>A0A5C1ADG8_9BACT</name>
<proteinExistence type="predicted"/>
<dbReference type="OrthoDB" id="9938819at2"/>
<dbReference type="KEGG" id="lrs:PX52LOC_02748"/>
<dbReference type="Gene3D" id="3.80.10.10">
    <property type="entry name" value="Ribonuclease Inhibitor"/>
    <property type="match status" value="1"/>
</dbReference>
<keyword evidence="2" id="KW-1185">Reference proteome</keyword>
<dbReference type="AlphaFoldDB" id="A0A5C1ADG8"/>
<dbReference type="Proteomes" id="UP000324974">
    <property type="component" value="Chromosome"/>
</dbReference>
<dbReference type="EMBL" id="CP042425">
    <property type="protein sequence ID" value="QEL15812.1"/>
    <property type="molecule type" value="Genomic_DNA"/>
</dbReference>
<dbReference type="RefSeq" id="WP_149110588.1">
    <property type="nucleotide sequence ID" value="NZ_CP042425.1"/>
</dbReference>
<evidence type="ECO:0000313" key="1">
    <source>
        <dbReference type="EMBL" id="QEL15812.1"/>
    </source>
</evidence>
<evidence type="ECO:0000313" key="2">
    <source>
        <dbReference type="Proteomes" id="UP000324974"/>
    </source>
</evidence>
<sequence length="386" mass="42578">MRELYYAAYESEESRPPAHRRGDDLVRAVIGAGETAGLGKLTLNSSATADGFARLARGDFPRLIECAPPTSWTNDAAWLALWGAEWIRGLKRLRVTVPVRHHADQVFGLLNEMPRLEAFEFDQTFDTRQPGLLPGGHPTLRSLTVRGTPSVGSAKKLARSHFPNLIRADIRIRGEGVPHLTSLEWLPQLLECSLFDAEVTRHVLSRPPAPDATRRLRKFTVDAAVLNPETMSVLVDANRWPSLTTLNLINTIGPPGWAGSDWLAAMRLPRLRHLCINGSAKLTPALASLTDNTAFAQLRHLQLAGVALTDAELARLVTAAHMQGLVALDLKATNAAALTGRRLEDPSVLPGLIWCDLRGTRLSEGEIERLRFSRPKVLFLHEDQRD</sequence>
<reference evidence="2" key="1">
    <citation type="submission" date="2019-08" db="EMBL/GenBank/DDBJ databases">
        <title>Limnoglobus roseus gen. nov., sp. nov., a novel freshwater planctomycete with a giant genome from the family Gemmataceae.</title>
        <authorList>
            <person name="Kulichevskaya I.S."/>
            <person name="Naumoff D.G."/>
            <person name="Miroshnikov K."/>
            <person name="Ivanova A."/>
            <person name="Philippov D.A."/>
            <person name="Hakobyan A."/>
            <person name="Rijpstra I.C."/>
            <person name="Sinninghe Damste J.S."/>
            <person name="Liesack W."/>
            <person name="Dedysh S.N."/>
        </authorList>
    </citation>
    <scope>NUCLEOTIDE SEQUENCE [LARGE SCALE GENOMIC DNA]</scope>
    <source>
        <strain evidence="2">PX52</strain>
    </source>
</reference>
<dbReference type="SUPFAM" id="SSF52047">
    <property type="entry name" value="RNI-like"/>
    <property type="match status" value="1"/>
</dbReference>
<protein>
    <submittedName>
        <fullName evidence="1">TIGR02996 domain-containing protein</fullName>
    </submittedName>
</protein>